<keyword evidence="1" id="KW-0234">DNA repair</keyword>
<dbReference type="AlphaFoldDB" id="A0AAD6XA40"/>
<keyword evidence="5" id="KW-1185">Reference proteome</keyword>
<dbReference type="PANTHER" id="PTHR10492">
    <property type="match status" value="1"/>
</dbReference>
<reference evidence="4" key="1">
    <citation type="submission" date="2023-03" db="EMBL/GenBank/DDBJ databases">
        <title>Massive genome expansion in bonnet fungi (Mycena s.s.) driven by repeated elements and novel gene families across ecological guilds.</title>
        <authorList>
            <consortium name="Lawrence Berkeley National Laboratory"/>
            <person name="Harder C.B."/>
            <person name="Miyauchi S."/>
            <person name="Viragh M."/>
            <person name="Kuo A."/>
            <person name="Thoen E."/>
            <person name="Andreopoulos B."/>
            <person name="Lu D."/>
            <person name="Skrede I."/>
            <person name="Drula E."/>
            <person name="Henrissat B."/>
            <person name="Morin E."/>
            <person name="Kohler A."/>
            <person name="Barry K."/>
            <person name="LaButti K."/>
            <person name="Morin E."/>
            <person name="Salamov A."/>
            <person name="Lipzen A."/>
            <person name="Mereny Z."/>
            <person name="Hegedus B."/>
            <person name="Baldrian P."/>
            <person name="Stursova M."/>
            <person name="Weitz H."/>
            <person name="Taylor A."/>
            <person name="Grigoriev I.V."/>
            <person name="Nagy L.G."/>
            <person name="Martin F."/>
            <person name="Kauserud H."/>
        </authorList>
    </citation>
    <scope>NUCLEOTIDE SEQUENCE</scope>
    <source>
        <strain evidence="4">CBHHK200</strain>
    </source>
</reference>
<dbReference type="GO" id="GO:0005524">
    <property type="term" value="F:ATP binding"/>
    <property type="evidence" value="ECO:0007669"/>
    <property type="project" value="UniProtKB-KW"/>
</dbReference>
<comment type="similarity">
    <text evidence="1">Belongs to the helicase family.</text>
</comment>
<dbReference type="Gene3D" id="3.40.50.300">
    <property type="entry name" value="P-loop containing nucleotide triphosphate hydrolases"/>
    <property type="match status" value="1"/>
</dbReference>
<evidence type="ECO:0000259" key="3">
    <source>
        <dbReference type="Pfam" id="PF05970"/>
    </source>
</evidence>
<dbReference type="PANTHER" id="PTHR10492:SF57">
    <property type="entry name" value="ATP-DEPENDENT DNA HELICASE"/>
    <property type="match status" value="1"/>
</dbReference>
<evidence type="ECO:0000313" key="4">
    <source>
        <dbReference type="EMBL" id="KAJ7042292.1"/>
    </source>
</evidence>
<keyword evidence="1" id="KW-0378">Hydrolase</keyword>
<name>A0AAD6XA40_9AGAR</name>
<dbReference type="InterPro" id="IPR010285">
    <property type="entry name" value="DNA_helicase_pif1-like_DEAD"/>
</dbReference>
<sequence length="179" mass="20265">MNHNPTEESVYDYGLFLLNKLLLDSGRSLRDWPTMPLPQTDWDAEVMNPLIAEQLNYNREEERERAERQMNDLNLEQRAAFDKIIESARQRSGKTYFLNGPGGTGKTFVYKTACHLLRSEEQIVLCVASSGIAALILPGGRTSYSVFKIPIDGLNAESFCSIPKNSQRADLLRRTVLII</sequence>
<keyword evidence="1 4" id="KW-0347">Helicase</keyword>
<protein>
    <recommendedName>
        <fullName evidence="1">ATP-dependent DNA helicase</fullName>
        <ecNumber evidence="1">5.6.2.3</ecNumber>
    </recommendedName>
</protein>
<comment type="catalytic activity">
    <reaction evidence="1">
        <text>ATP + H2O = ADP + phosphate + H(+)</text>
        <dbReference type="Rhea" id="RHEA:13065"/>
        <dbReference type="ChEBI" id="CHEBI:15377"/>
        <dbReference type="ChEBI" id="CHEBI:15378"/>
        <dbReference type="ChEBI" id="CHEBI:30616"/>
        <dbReference type="ChEBI" id="CHEBI:43474"/>
        <dbReference type="ChEBI" id="CHEBI:456216"/>
        <dbReference type="EC" id="5.6.2.3"/>
    </reaction>
</comment>
<keyword evidence="1" id="KW-0547">Nucleotide-binding</keyword>
<comment type="caution">
    <text evidence="4">The sequence shown here is derived from an EMBL/GenBank/DDBJ whole genome shotgun (WGS) entry which is preliminary data.</text>
</comment>
<keyword evidence="1" id="KW-0067">ATP-binding</keyword>
<accession>A0AAD6XA40</accession>
<dbReference type="Proteomes" id="UP001218188">
    <property type="component" value="Unassembled WGS sequence"/>
</dbReference>
<dbReference type="EMBL" id="JARJCM010000013">
    <property type="protein sequence ID" value="KAJ7042292.1"/>
    <property type="molecule type" value="Genomic_DNA"/>
</dbReference>
<dbReference type="GO" id="GO:0006310">
    <property type="term" value="P:DNA recombination"/>
    <property type="evidence" value="ECO:0007669"/>
    <property type="project" value="UniProtKB-KW"/>
</dbReference>
<dbReference type="GO" id="GO:0006281">
    <property type="term" value="P:DNA repair"/>
    <property type="evidence" value="ECO:0007669"/>
    <property type="project" value="UniProtKB-KW"/>
</dbReference>
<dbReference type="GO" id="GO:0016787">
    <property type="term" value="F:hydrolase activity"/>
    <property type="evidence" value="ECO:0007669"/>
    <property type="project" value="UniProtKB-KW"/>
</dbReference>
<dbReference type="GO" id="GO:0043139">
    <property type="term" value="F:5'-3' DNA helicase activity"/>
    <property type="evidence" value="ECO:0007669"/>
    <property type="project" value="UniProtKB-EC"/>
</dbReference>
<dbReference type="SUPFAM" id="SSF52540">
    <property type="entry name" value="P-loop containing nucleoside triphosphate hydrolases"/>
    <property type="match status" value="1"/>
</dbReference>
<feature type="domain" description="DNA helicase Pif1-like DEAD-box helicase" evidence="3">
    <location>
        <begin position="73"/>
        <end position="179"/>
    </location>
</feature>
<feature type="coiled-coil region" evidence="2">
    <location>
        <begin position="52"/>
        <end position="83"/>
    </location>
</feature>
<keyword evidence="1" id="KW-0233">DNA recombination</keyword>
<feature type="non-terminal residue" evidence="4">
    <location>
        <position position="179"/>
    </location>
</feature>
<dbReference type="Pfam" id="PF05970">
    <property type="entry name" value="PIF1"/>
    <property type="match status" value="1"/>
</dbReference>
<evidence type="ECO:0000256" key="2">
    <source>
        <dbReference type="SAM" id="Coils"/>
    </source>
</evidence>
<keyword evidence="2" id="KW-0175">Coiled coil</keyword>
<proteinExistence type="inferred from homology"/>
<evidence type="ECO:0000313" key="5">
    <source>
        <dbReference type="Proteomes" id="UP001218188"/>
    </source>
</evidence>
<gene>
    <name evidence="4" type="ORF">C8F04DRAFT_945997</name>
</gene>
<dbReference type="InterPro" id="IPR027417">
    <property type="entry name" value="P-loop_NTPase"/>
</dbReference>
<keyword evidence="1" id="KW-0227">DNA damage</keyword>
<dbReference type="EC" id="5.6.2.3" evidence="1"/>
<dbReference type="GO" id="GO:0000723">
    <property type="term" value="P:telomere maintenance"/>
    <property type="evidence" value="ECO:0007669"/>
    <property type="project" value="InterPro"/>
</dbReference>
<organism evidence="4 5">
    <name type="scientific">Mycena alexandri</name>
    <dbReference type="NCBI Taxonomy" id="1745969"/>
    <lineage>
        <taxon>Eukaryota</taxon>
        <taxon>Fungi</taxon>
        <taxon>Dikarya</taxon>
        <taxon>Basidiomycota</taxon>
        <taxon>Agaricomycotina</taxon>
        <taxon>Agaricomycetes</taxon>
        <taxon>Agaricomycetidae</taxon>
        <taxon>Agaricales</taxon>
        <taxon>Marasmiineae</taxon>
        <taxon>Mycenaceae</taxon>
        <taxon>Mycena</taxon>
    </lineage>
</organism>
<evidence type="ECO:0000256" key="1">
    <source>
        <dbReference type="RuleBase" id="RU363044"/>
    </source>
</evidence>
<comment type="cofactor">
    <cofactor evidence="1">
        <name>Mg(2+)</name>
        <dbReference type="ChEBI" id="CHEBI:18420"/>
    </cofactor>
</comment>